<keyword evidence="5" id="KW-0460">Magnesium</keyword>
<feature type="compositionally biased region" description="Polar residues" evidence="9">
    <location>
        <begin position="191"/>
        <end position="203"/>
    </location>
</feature>
<protein>
    <recommendedName>
        <fullName evidence="7">pseudouridine 5'-phosphatase</fullName>
        <ecNumber evidence="7">3.1.3.96</ecNumber>
    </recommendedName>
    <alternativeName>
        <fullName evidence="8">Pseudouridine-5'-monophosphatase</fullName>
    </alternativeName>
</protein>
<evidence type="ECO:0000313" key="11">
    <source>
        <dbReference type="Proteomes" id="UP000243006"/>
    </source>
</evidence>
<organism evidence="10 11">
    <name type="scientific">Trichinella nativa</name>
    <dbReference type="NCBI Taxonomy" id="6335"/>
    <lineage>
        <taxon>Eukaryota</taxon>
        <taxon>Metazoa</taxon>
        <taxon>Ecdysozoa</taxon>
        <taxon>Nematoda</taxon>
        <taxon>Enoplea</taxon>
        <taxon>Dorylaimia</taxon>
        <taxon>Trichinellida</taxon>
        <taxon>Trichinellidae</taxon>
        <taxon>Trichinella</taxon>
    </lineage>
</organism>
<evidence type="ECO:0000256" key="5">
    <source>
        <dbReference type="ARBA" id="ARBA00022842"/>
    </source>
</evidence>
<dbReference type="FunFam" id="3.40.50.1000:FF:000055">
    <property type="entry name" value="Haloacid dehalogenase-like hydrolase family protein"/>
    <property type="match status" value="1"/>
</dbReference>
<accession>A0A1Y3E4W9</accession>
<evidence type="ECO:0000256" key="9">
    <source>
        <dbReference type="SAM" id="MobiDB-lite"/>
    </source>
</evidence>
<name>A0A1Y3E4W9_9BILA</name>
<proteinExistence type="inferred from homology"/>
<dbReference type="Gene3D" id="3.40.50.1000">
    <property type="entry name" value="HAD superfamily/HAD-like"/>
    <property type="match status" value="1"/>
</dbReference>
<evidence type="ECO:0000256" key="4">
    <source>
        <dbReference type="ARBA" id="ARBA00022801"/>
    </source>
</evidence>
<dbReference type="EMBL" id="LVZM01023204">
    <property type="protein sequence ID" value="OUC40163.1"/>
    <property type="molecule type" value="Genomic_DNA"/>
</dbReference>
<sequence length="567" mass="64772">MGDDSDINRIHSHRDPFTNNLSDLINALDRFFGERPTHSNSTTVRRRPRIPVNAESATSSMARSVHLEQLHTSGMSSGEDAKNNTADNSDSENEISSRYFLPFDRQVGRRRANSHVEPDSIMDTSQKRKTYRRRKPIKRMVVDSCLPAGKTETNMEVDNSPASRFTPFGACLRVPRRICSESSMEHDDSHTVPSSDSEDNVSSCDHGRDGDDELSDFPTASFCSDSCDSDDLDTSRSILRKIRNNLRNNLYDGEYHAVIFDSTDSDVSPNYYTEAQDAYLRKFGKTFTWELKCRQMGRTQREGFQLVIDEYKLPVSLDEMLAEVNSHLEKLFPHCQLMPGAERLVNHLHNHRIPMALCTGSKEYFYRIKSQNHQQVFSKLHHCLFTSDDPEVKHGKPNPDCFLICNSRFAEPPLTEKVLVFEDAINGVEAALKAGMQVVMVPDRRMSTELRQRATLCIESLLDFSPEQFGLPTFYSNYIPIDQLDFRNQLLKSTAEANRKNSIQPVFNFSRRWLINYRCFSLIERVQNQYPHTPFVVLAFTFKLAAASLQEVNQSRISALISLCVGF</sequence>
<dbReference type="InterPro" id="IPR036412">
    <property type="entry name" value="HAD-like_sf"/>
</dbReference>
<dbReference type="EC" id="3.1.3.96" evidence="7"/>
<dbReference type="InterPro" id="IPR006439">
    <property type="entry name" value="HAD-SF_hydro_IA"/>
</dbReference>
<keyword evidence="3" id="KW-0479">Metal-binding</keyword>
<evidence type="ECO:0000256" key="1">
    <source>
        <dbReference type="ARBA" id="ARBA00001946"/>
    </source>
</evidence>
<evidence type="ECO:0000256" key="3">
    <source>
        <dbReference type="ARBA" id="ARBA00022723"/>
    </source>
</evidence>
<dbReference type="InterPro" id="IPR023214">
    <property type="entry name" value="HAD_sf"/>
</dbReference>
<dbReference type="SUPFAM" id="SSF56784">
    <property type="entry name" value="HAD-like"/>
    <property type="match status" value="1"/>
</dbReference>
<comment type="caution">
    <text evidence="10">The sequence shown here is derived from an EMBL/GenBank/DDBJ whole genome shotgun (WGS) entry which is preliminary data.</text>
</comment>
<evidence type="ECO:0000256" key="2">
    <source>
        <dbReference type="ARBA" id="ARBA00006171"/>
    </source>
</evidence>
<dbReference type="GO" id="GO:1990738">
    <property type="term" value="F:pseudouridine 5'-phosphatase activity"/>
    <property type="evidence" value="ECO:0007669"/>
    <property type="project" value="UniProtKB-EC"/>
</dbReference>
<dbReference type="Gene3D" id="1.10.150.240">
    <property type="entry name" value="Putative phosphatase, domain 2"/>
    <property type="match status" value="1"/>
</dbReference>
<dbReference type="Pfam" id="PF00702">
    <property type="entry name" value="Hydrolase"/>
    <property type="match status" value="1"/>
</dbReference>
<comment type="similarity">
    <text evidence="2">Belongs to the HAD-like hydrolase superfamily. CbbY/CbbZ/Gph/YieH family.</text>
</comment>
<dbReference type="Proteomes" id="UP000243006">
    <property type="component" value="Unassembled WGS sequence"/>
</dbReference>
<feature type="region of interest" description="Disordered" evidence="9">
    <location>
        <begin position="182"/>
        <end position="210"/>
    </location>
</feature>
<evidence type="ECO:0000313" key="10">
    <source>
        <dbReference type="EMBL" id="OUC40163.1"/>
    </source>
</evidence>
<comment type="catalytic activity">
    <reaction evidence="6">
        <text>psi-UMP + H2O = pseudouridine + phosphate</text>
        <dbReference type="Rhea" id="RHEA:10944"/>
        <dbReference type="ChEBI" id="CHEBI:15377"/>
        <dbReference type="ChEBI" id="CHEBI:17802"/>
        <dbReference type="ChEBI" id="CHEBI:43474"/>
        <dbReference type="ChEBI" id="CHEBI:58380"/>
        <dbReference type="EC" id="3.1.3.96"/>
    </reaction>
</comment>
<evidence type="ECO:0000256" key="8">
    <source>
        <dbReference type="ARBA" id="ARBA00083904"/>
    </source>
</evidence>
<gene>
    <name evidence="10" type="ORF">D917_04312</name>
</gene>
<comment type="cofactor">
    <cofactor evidence="1">
        <name>Mg(2+)</name>
        <dbReference type="ChEBI" id="CHEBI:18420"/>
    </cofactor>
</comment>
<evidence type="ECO:0000256" key="7">
    <source>
        <dbReference type="ARBA" id="ARBA00066578"/>
    </source>
</evidence>
<dbReference type="InterPro" id="IPR023198">
    <property type="entry name" value="PGP-like_dom2"/>
</dbReference>
<dbReference type="FunFam" id="1.10.150.240:FF:000001">
    <property type="entry name" value="Haloacid dehalogenase-like hydrolase domain"/>
    <property type="match status" value="1"/>
</dbReference>
<dbReference type="NCBIfam" id="TIGR01509">
    <property type="entry name" value="HAD-SF-IA-v3"/>
    <property type="match status" value="1"/>
</dbReference>
<dbReference type="GO" id="GO:0046872">
    <property type="term" value="F:metal ion binding"/>
    <property type="evidence" value="ECO:0007669"/>
    <property type="project" value="UniProtKB-KW"/>
</dbReference>
<keyword evidence="4 10" id="KW-0378">Hydrolase</keyword>
<reference evidence="10 11" key="1">
    <citation type="submission" date="2015-04" db="EMBL/GenBank/DDBJ databases">
        <title>Draft genome of the roundworm Trichinella nativa.</title>
        <authorList>
            <person name="Mitreva M."/>
        </authorList>
    </citation>
    <scope>NUCLEOTIDE SEQUENCE [LARGE SCALE GENOMIC DNA]</scope>
    <source>
        <strain evidence="10 11">ISS45</strain>
    </source>
</reference>
<dbReference type="AlphaFoldDB" id="A0A1Y3E4W9"/>
<dbReference type="PANTHER" id="PTHR18901:SF38">
    <property type="entry name" value="PSEUDOURIDINE-5'-PHOSPHATASE"/>
    <property type="match status" value="1"/>
</dbReference>
<evidence type="ECO:0000256" key="6">
    <source>
        <dbReference type="ARBA" id="ARBA00052504"/>
    </source>
</evidence>
<feature type="region of interest" description="Disordered" evidence="9">
    <location>
        <begin position="34"/>
        <end position="95"/>
    </location>
</feature>
<dbReference type="PANTHER" id="PTHR18901">
    <property type="entry name" value="2-DEOXYGLUCOSE-6-PHOSPHATE PHOSPHATASE 2"/>
    <property type="match status" value="1"/>
</dbReference>